<gene>
    <name evidence="1" type="ORF">DV515_00002551</name>
</gene>
<name>A0A3L8SVH8_CHLGU</name>
<sequence>MCPVTTEIHLQHCLHSCTDYSFFSKMKSRPWQEDPRPWKCSKDPMVVSQQDGLEPEAVRAQLEHVWDAKWRNLMCSLLESHTA</sequence>
<dbReference type="AlphaFoldDB" id="A0A3L8SVH8"/>
<protein>
    <submittedName>
        <fullName evidence="1">Uncharacterized protein</fullName>
    </submittedName>
</protein>
<organism evidence="1 2">
    <name type="scientific">Chloebia gouldiae</name>
    <name type="common">Gouldian finch</name>
    <name type="synonym">Erythrura gouldiae</name>
    <dbReference type="NCBI Taxonomy" id="44316"/>
    <lineage>
        <taxon>Eukaryota</taxon>
        <taxon>Metazoa</taxon>
        <taxon>Chordata</taxon>
        <taxon>Craniata</taxon>
        <taxon>Vertebrata</taxon>
        <taxon>Euteleostomi</taxon>
        <taxon>Archelosauria</taxon>
        <taxon>Archosauria</taxon>
        <taxon>Dinosauria</taxon>
        <taxon>Saurischia</taxon>
        <taxon>Theropoda</taxon>
        <taxon>Coelurosauria</taxon>
        <taxon>Aves</taxon>
        <taxon>Neognathae</taxon>
        <taxon>Neoaves</taxon>
        <taxon>Telluraves</taxon>
        <taxon>Australaves</taxon>
        <taxon>Passeriformes</taxon>
        <taxon>Passeroidea</taxon>
        <taxon>Passeridae</taxon>
        <taxon>Chloebia</taxon>
    </lineage>
</organism>
<reference evidence="1 2" key="1">
    <citation type="journal article" date="2018" name="Proc. R. Soc. B">
        <title>A non-coding region near Follistatin controls head colour polymorphism in the Gouldian finch.</title>
        <authorList>
            <person name="Toomey M.B."/>
            <person name="Marques C.I."/>
            <person name="Andrade P."/>
            <person name="Araujo P.M."/>
            <person name="Sabatino S."/>
            <person name="Gazda M.A."/>
            <person name="Afonso S."/>
            <person name="Lopes R.J."/>
            <person name="Corbo J.C."/>
            <person name="Carneiro M."/>
        </authorList>
    </citation>
    <scope>NUCLEOTIDE SEQUENCE [LARGE SCALE GENOMIC DNA]</scope>
    <source>
        <strain evidence="1">Red01</strain>
        <tissue evidence="1">Muscle</tissue>
    </source>
</reference>
<dbReference type="Proteomes" id="UP000276834">
    <property type="component" value="Unassembled WGS sequence"/>
</dbReference>
<accession>A0A3L8SVH8</accession>
<evidence type="ECO:0000313" key="1">
    <source>
        <dbReference type="EMBL" id="RLW09237.1"/>
    </source>
</evidence>
<evidence type="ECO:0000313" key="2">
    <source>
        <dbReference type="Proteomes" id="UP000276834"/>
    </source>
</evidence>
<dbReference type="EMBL" id="QUSF01000005">
    <property type="protein sequence ID" value="RLW09237.1"/>
    <property type="molecule type" value="Genomic_DNA"/>
</dbReference>
<keyword evidence="2" id="KW-1185">Reference proteome</keyword>
<comment type="caution">
    <text evidence="1">The sequence shown here is derived from an EMBL/GenBank/DDBJ whole genome shotgun (WGS) entry which is preliminary data.</text>
</comment>
<feature type="non-terminal residue" evidence="1">
    <location>
        <position position="83"/>
    </location>
</feature>
<proteinExistence type="predicted"/>